<reference evidence="7 8" key="1">
    <citation type="submission" date="2020-03" db="EMBL/GenBank/DDBJ databases">
        <title>Whole genome shotgun sequence of Phytohabitans rumicis NBRC 108638.</title>
        <authorList>
            <person name="Komaki H."/>
            <person name="Tamura T."/>
        </authorList>
    </citation>
    <scope>NUCLEOTIDE SEQUENCE [LARGE SCALE GENOMIC DNA]</scope>
    <source>
        <strain evidence="7 8">NBRC 108638</strain>
    </source>
</reference>
<dbReference type="CDD" id="cd13944">
    <property type="entry name" value="lytB_ispH"/>
    <property type="match status" value="1"/>
</dbReference>
<reference evidence="7 8" key="2">
    <citation type="submission" date="2020-03" db="EMBL/GenBank/DDBJ databases">
        <authorList>
            <person name="Ichikawa N."/>
            <person name="Kimura A."/>
            <person name="Kitahashi Y."/>
            <person name="Uohara A."/>
        </authorList>
    </citation>
    <scope>NUCLEOTIDE SEQUENCE [LARGE SCALE GENOMIC DNA]</scope>
    <source>
        <strain evidence="7 8">NBRC 108638</strain>
    </source>
</reference>
<dbReference type="NCBIfam" id="NF002190">
    <property type="entry name" value="PRK01045.1-4"/>
    <property type="match status" value="1"/>
</dbReference>
<keyword evidence="5" id="KW-0414">Isoprene biosynthesis</keyword>
<feature type="binding site" evidence="5">
    <location>
        <position position="140"/>
    </location>
    <ligand>
        <name>dimethylallyl diphosphate</name>
        <dbReference type="ChEBI" id="CHEBI:57623"/>
    </ligand>
</feature>
<gene>
    <name evidence="7" type="primary">ispH_1</name>
    <name evidence="5" type="synonym">ispH</name>
    <name evidence="7" type="ORF">Prum_009560</name>
</gene>
<dbReference type="AlphaFoldDB" id="A0A6V8KU10"/>
<dbReference type="Pfam" id="PF02401">
    <property type="entry name" value="LYTB"/>
    <property type="match status" value="1"/>
</dbReference>
<feature type="binding site" evidence="5">
    <location>
        <position position="238"/>
    </location>
    <ligand>
        <name>(2E)-4-hydroxy-3-methylbut-2-enyl diphosphate</name>
        <dbReference type="ChEBI" id="CHEBI:128753"/>
    </ligand>
</feature>
<feature type="binding site" evidence="5">
    <location>
        <position position="238"/>
    </location>
    <ligand>
        <name>dimethylallyl diphosphate</name>
        <dbReference type="ChEBI" id="CHEBI:57623"/>
    </ligand>
</feature>
<dbReference type="Gene3D" id="3.40.1010.20">
    <property type="entry name" value="4-hydroxy-3-methylbut-2-enyl diphosphate reductase, catalytic domain"/>
    <property type="match status" value="2"/>
</dbReference>
<dbReference type="PANTHER" id="PTHR30426:SF0">
    <property type="entry name" value="4-HYDROXY-3-METHYLBUT-2-ENYL DIPHOSPHATE REDUCTASE"/>
    <property type="match status" value="1"/>
</dbReference>
<dbReference type="GO" id="GO:0051539">
    <property type="term" value="F:4 iron, 4 sulfur cluster binding"/>
    <property type="evidence" value="ECO:0007669"/>
    <property type="project" value="UniProtKB-UniRule"/>
</dbReference>
<keyword evidence="4 5" id="KW-0411">Iron-sulfur</keyword>
<comment type="caution">
    <text evidence="7">The sequence shown here is derived from an EMBL/GenBank/DDBJ whole genome shotgun (WGS) entry which is preliminary data.</text>
</comment>
<feature type="binding site" evidence="5">
    <location>
        <position position="239"/>
    </location>
    <ligand>
        <name>dimethylallyl diphosphate</name>
        <dbReference type="ChEBI" id="CHEBI:57623"/>
    </ligand>
</feature>
<comment type="catalytic activity">
    <reaction evidence="5">
        <text>dimethylallyl diphosphate + 2 oxidized [2Fe-2S]-[ferredoxin] + H2O = (2E)-4-hydroxy-3-methylbut-2-enyl diphosphate + 2 reduced [2Fe-2S]-[ferredoxin] + 2 H(+)</text>
        <dbReference type="Rhea" id="RHEA:24825"/>
        <dbReference type="Rhea" id="RHEA-COMP:10000"/>
        <dbReference type="Rhea" id="RHEA-COMP:10001"/>
        <dbReference type="ChEBI" id="CHEBI:15377"/>
        <dbReference type="ChEBI" id="CHEBI:15378"/>
        <dbReference type="ChEBI" id="CHEBI:33737"/>
        <dbReference type="ChEBI" id="CHEBI:33738"/>
        <dbReference type="ChEBI" id="CHEBI:57623"/>
        <dbReference type="ChEBI" id="CHEBI:128753"/>
        <dbReference type="EC" id="1.17.7.4"/>
    </reaction>
</comment>
<keyword evidence="3 5" id="KW-0408">Iron</keyword>
<feature type="binding site" evidence="5">
    <location>
        <position position="239"/>
    </location>
    <ligand>
        <name>(2E)-4-hydroxy-3-methylbut-2-enyl diphosphate</name>
        <dbReference type="ChEBI" id="CHEBI:128753"/>
    </ligand>
</feature>
<dbReference type="Proteomes" id="UP000482960">
    <property type="component" value="Unassembled WGS sequence"/>
</dbReference>
<feature type="binding site" evidence="5">
    <location>
        <position position="240"/>
    </location>
    <ligand>
        <name>dimethylallyl diphosphate</name>
        <dbReference type="ChEBI" id="CHEBI:57623"/>
    </ligand>
</feature>
<feature type="active site" description="Proton donor" evidence="5">
    <location>
        <position position="142"/>
    </location>
</feature>
<organism evidence="7 8">
    <name type="scientific">Phytohabitans rumicis</name>
    <dbReference type="NCBI Taxonomy" id="1076125"/>
    <lineage>
        <taxon>Bacteria</taxon>
        <taxon>Bacillati</taxon>
        <taxon>Actinomycetota</taxon>
        <taxon>Actinomycetes</taxon>
        <taxon>Micromonosporales</taxon>
        <taxon>Micromonosporaceae</taxon>
    </lineage>
</organism>
<feature type="region of interest" description="Disordered" evidence="6">
    <location>
        <begin position="317"/>
        <end position="346"/>
    </location>
</feature>
<feature type="binding site" evidence="5">
    <location>
        <position position="238"/>
    </location>
    <ligand>
        <name>isopentenyl diphosphate</name>
        <dbReference type="ChEBI" id="CHEBI:128769"/>
    </ligand>
</feature>
<comment type="catalytic activity">
    <reaction evidence="5">
        <text>isopentenyl diphosphate + 2 oxidized [2Fe-2S]-[ferredoxin] + H2O = (2E)-4-hydroxy-3-methylbut-2-enyl diphosphate + 2 reduced [2Fe-2S]-[ferredoxin] + 2 H(+)</text>
        <dbReference type="Rhea" id="RHEA:24488"/>
        <dbReference type="Rhea" id="RHEA-COMP:10000"/>
        <dbReference type="Rhea" id="RHEA-COMP:10001"/>
        <dbReference type="ChEBI" id="CHEBI:15377"/>
        <dbReference type="ChEBI" id="CHEBI:15378"/>
        <dbReference type="ChEBI" id="CHEBI:33737"/>
        <dbReference type="ChEBI" id="CHEBI:33738"/>
        <dbReference type="ChEBI" id="CHEBI:128753"/>
        <dbReference type="ChEBI" id="CHEBI:128769"/>
        <dbReference type="EC" id="1.17.7.4"/>
    </reaction>
</comment>
<keyword evidence="2 5" id="KW-0479">Metal-binding</keyword>
<evidence type="ECO:0000313" key="8">
    <source>
        <dbReference type="Proteomes" id="UP000482960"/>
    </source>
</evidence>
<dbReference type="Gene3D" id="3.40.50.11270">
    <property type="match status" value="1"/>
</dbReference>
<feature type="binding site" evidence="5">
    <location>
        <position position="140"/>
    </location>
    <ligand>
        <name>isopentenyl diphosphate</name>
        <dbReference type="ChEBI" id="CHEBI:128769"/>
    </ligand>
</feature>
<keyword evidence="8" id="KW-1185">Reference proteome</keyword>
<dbReference type="NCBIfam" id="TIGR00216">
    <property type="entry name" value="ispH_lytB"/>
    <property type="match status" value="1"/>
</dbReference>
<evidence type="ECO:0000256" key="6">
    <source>
        <dbReference type="SAM" id="MobiDB-lite"/>
    </source>
</evidence>
<feature type="binding site" evidence="5">
    <location>
        <position position="282"/>
    </location>
    <ligand>
        <name>(2E)-4-hydroxy-3-methylbut-2-enyl diphosphate</name>
        <dbReference type="ChEBI" id="CHEBI:128753"/>
    </ligand>
</feature>
<dbReference type="GO" id="GO:0051745">
    <property type="term" value="F:4-hydroxy-3-methylbut-2-enyl diphosphate reductase activity"/>
    <property type="evidence" value="ECO:0007669"/>
    <property type="project" value="UniProtKB-UniRule"/>
</dbReference>
<keyword evidence="5" id="KW-0560">Oxidoreductase</keyword>
<comment type="function">
    <text evidence="5">Catalyzes the conversion of 1-hydroxy-2-methyl-2-(E)-butenyl 4-diphosphate (HMBPP) into a mixture of isopentenyl diphosphate (IPP) and dimethylallyl diphosphate (DMAPP). Acts in the terminal step of the DOXP/MEP pathway for isoprenoid precursor biosynthesis.</text>
</comment>
<feature type="binding site" evidence="5">
    <location>
        <position position="240"/>
    </location>
    <ligand>
        <name>isopentenyl diphosphate</name>
        <dbReference type="ChEBI" id="CHEBI:128769"/>
    </ligand>
</feature>
<dbReference type="GO" id="GO:0050992">
    <property type="term" value="P:dimethylallyl diphosphate biosynthetic process"/>
    <property type="evidence" value="ECO:0007669"/>
    <property type="project" value="UniProtKB-UniRule"/>
</dbReference>
<dbReference type="NCBIfam" id="NF002189">
    <property type="entry name" value="PRK01045.1-3"/>
    <property type="match status" value="1"/>
</dbReference>
<feature type="binding site" evidence="5">
    <location>
        <position position="112"/>
    </location>
    <ligand>
        <name>[4Fe-4S] cluster</name>
        <dbReference type="ChEBI" id="CHEBI:49883"/>
    </ligand>
</feature>
<sequence>MSPGEVTSETGRARRGGRVVLAEPRSFCAGVVRAIEIVEEALRQYEPPIYVRKEIVHNHYVVRDFERRGVVFVDSEAEVPQGAVCVFSAHGVSPAVREHAADRQLRVIDATCPLVAKVHQQTRRYARDGRTILLIGHEGHEEVEGTYGEAPDRTIVVADLADVERLDLPRNEPLAYLTQTTLSLDETTDVIAALEERFDDLRGPGGDDICYASQNRQNAVKEIAARTDVVLIVGSRNSSNSVRMVEVSARAGTPAHLVPDVTELDESWLAGARAVGLSAGASAPEFLVDEVVERLAELGFDELELIRTATEDITFALPSGLAPPRRATAPGSAEDADQSTEGEVVA</sequence>
<feature type="binding site" evidence="5">
    <location>
        <position position="90"/>
    </location>
    <ligand>
        <name>dimethylallyl diphosphate</name>
        <dbReference type="ChEBI" id="CHEBI:57623"/>
    </ligand>
</feature>
<evidence type="ECO:0000256" key="2">
    <source>
        <dbReference type="ARBA" id="ARBA00022723"/>
    </source>
</evidence>
<dbReference type="HAMAP" id="MF_00191">
    <property type="entry name" value="IspH"/>
    <property type="match status" value="1"/>
</dbReference>
<feature type="binding site" evidence="5">
    <location>
        <position position="239"/>
    </location>
    <ligand>
        <name>isopentenyl diphosphate</name>
        <dbReference type="ChEBI" id="CHEBI:128769"/>
    </ligand>
</feature>
<dbReference type="InterPro" id="IPR003451">
    <property type="entry name" value="LytB/IspH"/>
</dbReference>
<protein>
    <recommendedName>
        <fullName evidence="5">4-hydroxy-3-methylbut-2-enyl diphosphate reductase</fullName>
        <shortName evidence="5">HMBPP reductase</shortName>
        <ecNumber evidence="5">1.17.7.4</ecNumber>
    </recommendedName>
</protein>
<feature type="binding site" evidence="5">
    <location>
        <position position="240"/>
    </location>
    <ligand>
        <name>(2E)-4-hydroxy-3-methylbut-2-enyl diphosphate</name>
        <dbReference type="ChEBI" id="CHEBI:128753"/>
    </ligand>
</feature>
<name>A0A6V8KU10_9ACTN</name>
<evidence type="ECO:0000256" key="5">
    <source>
        <dbReference type="HAMAP-Rule" id="MF_00191"/>
    </source>
</evidence>
<dbReference type="EC" id="1.17.7.4" evidence="5"/>
<feature type="binding site" evidence="5">
    <location>
        <position position="90"/>
    </location>
    <ligand>
        <name>(2E)-4-hydroxy-3-methylbut-2-enyl diphosphate</name>
        <dbReference type="ChEBI" id="CHEBI:128753"/>
    </ligand>
</feature>
<dbReference type="GO" id="GO:0046872">
    <property type="term" value="F:metal ion binding"/>
    <property type="evidence" value="ECO:0007669"/>
    <property type="project" value="UniProtKB-KW"/>
</dbReference>
<feature type="binding site" evidence="5">
    <location>
        <position position="180"/>
    </location>
    <ligand>
        <name>(2E)-4-hydroxy-3-methylbut-2-enyl diphosphate</name>
        <dbReference type="ChEBI" id="CHEBI:128753"/>
    </ligand>
</feature>
<accession>A0A6V8KU10</accession>
<dbReference type="UniPathway" id="UPA00059">
    <property type="reaction ID" value="UER00105"/>
</dbReference>
<feature type="binding site" evidence="5">
    <location>
        <position position="28"/>
    </location>
    <ligand>
        <name>[4Fe-4S] cluster</name>
        <dbReference type="ChEBI" id="CHEBI:49883"/>
    </ligand>
</feature>
<comment type="cofactor">
    <cofactor evidence="5">
        <name>[4Fe-4S] cluster</name>
        <dbReference type="ChEBI" id="CHEBI:49883"/>
    </cofactor>
    <text evidence="5">Binds 1 [4Fe-4S] cluster per subunit.</text>
</comment>
<feature type="binding site" evidence="5">
    <location>
        <position position="140"/>
    </location>
    <ligand>
        <name>(2E)-4-hydroxy-3-methylbut-2-enyl diphosphate</name>
        <dbReference type="ChEBI" id="CHEBI:128753"/>
    </ligand>
</feature>
<dbReference type="UniPathway" id="UPA00056">
    <property type="reaction ID" value="UER00097"/>
</dbReference>
<feature type="binding site" evidence="5">
    <location>
        <position position="57"/>
    </location>
    <ligand>
        <name>(2E)-4-hydroxy-3-methylbut-2-enyl diphosphate</name>
        <dbReference type="ChEBI" id="CHEBI:128753"/>
    </ligand>
</feature>
<keyword evidence="1 5" id="KW-0004">4Fe-4S</keyword>
<feature type="binding site" evidence="5">
    <location>
        <position position="90"/>
    </location>
    <ligand>
        <name>isopentenyl diphosphate</name>
        <dbReference type="ChEBI" id="CHEBI:128769"/>
    </ligand>
</feature>
<feature type="binding site" evidence="5">
    <location>
        <position position="210"/>
    </location>
    <ligand>
        <name>[4Fe-4S] cluster</name>
        <dbReference type="ChEBI" id="CHEBI:49883"/>
    </ligand>
</feature>
<dbReference type="GO" id="GO:0016114">
    <property type="term" value="P:terpenoid biosynthetic process"/>
    <property type="evidence" value="ECO:0007669"/>
    <property type="project" value="UniProtKB-UniRule"/>
</dbReference>
<dbReference type="GO" id="GO:0019288">
    <property type="term" value="P:isopentenyl diphosphate biosynthetic process, methylerythritol 4-phosphate pathway"/>
    <property type="evidence" value="ECO:0007669"/>
    <property type="project" value="UniProtKB-UniRule"/>
</dbReference>
<feature type="binding site" evidence="5">
    <location>
        <position position="282"/>
    </location>
    <ligand>
        <name>dimethylallyl diphosphate</name>
        <dbReference type="ChEBI" id="CHEBI:57623"/>
    </ligand>
</feature>
<feature type="binding site" evidence="5">
    <location>
        <position position="57"/>
    </location>
    <ligand>
        <name>isopentenyl diphosphate</name>
        <dbReference type="ChEBI" id="CHEBI:128769"/>
    </ligand>
</feature>
<comment type="similarity">
    <text evidence="5">Belongs to the IspH family.</text>
</comment>
<evidence type="ECO:0000256" key="4">
    <source>
        <dbReference type="ARBA" id="ARBA00023014"/>
    </source>
</evidence>
<dbReference type="RefSeq" id="WP_173074224.1">
    <property type="nucleotide sequence ID" value="NZ_BAABJB010000061.1"/>
</dbReference>
<comment type="pathway">
    <text evidence="5">Isoprenoid biosynthesis; isopentenyl diphosphate biosynthesis via DXP pathway; isopentenyl diphosphate from 1-deoxy-D-xylulose 5-phosphate: step 6/6.</text>
</comment>
<dbReference type="PANTHER" id="PTHR30426">
    <property type="entry name" value="4-HYDROXY-3-METHYLBUT-2-ENYL DIPHOSPHATE REDUCTASE"/>
    <property type="match status" value="1"/>
</dbReference>
<evidence type="ECO:0000256" key="1">
    <source>
        <dbReference type="ARBA" id="ARBA00022485"/>
    </source>
</evidence>
<evidence type="ECO:0000313" key="7">
    <source>
        <dbReference type="EMBL" id="GFJ87314.1"/>
    </source>
</evidence>
<proteinExistence type="inferred from homology"/>
<dbReference type="EMBL" id="BLPG01000001">
    <property type="protein sequence ID" value="GFJ87314.1"/>
    <property type="molecule type" value="Genomic_DNA"/>
</dbReference>
<comment type="pathway">
    <text evidence="5">Isoprenoid biosynthesis; dimethylallyl diphosphate biosynthesis; dimethylallyl diphosphate from (2E)-4-hydroxy-3-methylbutenyl diphosphate: step 1/1.</text>
</comment>
<feature type="binding site" evidence="5">
    <location>
        <position position="282"/>
    </location>
    <ligand>
        <name>isopentenyl diphosphate</name>
        <dbReference type="ChEBI" id="CHEBI:128769"/>
    </ligand>
</feature>
<dbReference type="NCBIfam" id="NF002188">
    <property type="entry name" value="PRK01045.1-2"/>
    <property type="match status" value="1"/>
</dbReference>
<feature type="binding site" evidence="5">
    <location>
        <position position="57"/>
    </location>
    <ligand>
        <name>dimethylallyl diphosphate</name>
        <dbReference type="ChEBI" id="CHEBI:57623"/>
    </ligand>
</feature>
<evidence type="ECO:0000256" key="3">
    <source>
        <dbReference type="ARBA" id="ARBA00023004"/>
    </source>
</evidence>